<dbReference type="RefSeq" id="YP_009240964.1">
    <property type="nucleotide sequence ID" value="NC_029759.1"/>
</dbReference>
<dbReference type="EMBL" id="KU168424">
    <property type="protein sequence ID" value="AMK08993.1"/>
    <property type="molecule type" value="Genomic_DNA"/>
</dbReference>
<organism evidence="3">
    <name type="scientific">Cairneyella variabilis</name>
    <dbReference type="NCBI Taxonomy" id="1802957"/>
    <lineage>
        <taxon>Eukaryota</taxon>
        <taxon>Fungi</taxon>
        <taxon>Dikarya</taxon>
        <taxon>Ascomycota</taxon>
        <taxon>Pezizomycotina</taxon>
        <taxon>Leotiomycetes</taxon>
        <taxon>Helotiales</taxon>
        <taxon>Helotiales incertae sedis</taxon>
        <taxon>Cairneyella</taxon>
    </lineage>
</organism>
<gene>
    <name evidence="3" type="primary">orf2</name>
</gene>
<reference evidence="3" key="1">
    <citation type="journal article" date="2016" name="Mycorrhiza">
        <title>Genomic insights into the carbohydrate catabolism of Cairneyella variabilis gen. nov. sp. nov., the first reports from a genome of an ericoid mycorrhizal fungus from the southern hemisphere.</title>
        <authorList>
            <person name="Midgley D.J."/>
            <person name="Rosewarne C.P."/>
            <person name="Greenfield P."/>
            <person name="Li D."/>
            <person name="Vockler C.J."/>
            <person name="Hitchcock C.J."/>
            <person name="Sawyer N.A."/>
            <person name="Brett R."/>
            <person name="Edwards J."/>
            <person name="Pitt J.I."/>
            <person name="Tran-Dinh N."/>
        </authorList>
    </citation>
    <scope>NUCLEOTIDE SEQUENCE</scope>
    <source>
        <strain evidence="3">VPRI 42388</strain>
    </source>
</reference>
<feature type="region of interest" description="Disordered" evidence="1">
    <location>
        <begin position="216"/>
        <end position="250"/>
    </location>
</feature>
<proteinExistence type="predicted"/>
<evidence type="ECO:0000256" key="1">
    <source>
        <dbReference type="SAM" id="MobiDB-lite"/>
    </source>
</evidence>
<feature type="compositionally biased region" description="Acidic residues" evidence="1">
    <location>
        <begin position="115"/>
        <end position="125"/>
    </location>
</feature>
<feature type="region of interest" description="Disordered" evidence="1">
    <location>
        <begin position="91"/>
        <end position="125"/>
    </location>
</feature>
<keyword evidence="2" id="KW-1133">Transmembrane helix</keyword>
<feature type="transmembrane region" description="Helical" evidence="2">
    <location>
        <begin position="45"/>
        <end position="68"/>
    </location>
</feature>
<evidence type="ECO:0000256" key="2">
    <source>
        <dbReference type="SAM" id="Phobius"/>
    </source>
</evidence>
<name>A0A140D7W9_9HELO</name>
<feature type="compositionally biased region" description="Basic and acidic residues" evidence="1">
    <location>
        <begin position="91"/>
        <end position="111"/>
    </location>
</feature>
<dbReference type="AlphaFoldDB" id="A0A140D7W9"/>
<keyword evidence="2" id="KW-0812">Transmembrane</keyword>
<geneLocation type="mitochondrion" evidence="3"/>
<sequence>MFLLWNRISRNSCYDRYSLYSCGFVTCFSLSFYRKPSFRFRIKYIILTFCWCGLTFFVYFYILLRFLINLNTYLSLFNIYYSDKDELSKDNNEGESLKDNNEDQSLKDNNKDQSFSDEDLPSWEENEEKKEIFELKKVEIWTEILLKNLDNLSEKNEKKLNEILEEYDSFFDEDSGNNIVEGLKEVNEYSKESQKSLAKDSTIAKDYKEELDSYHEDIKVGKNSSLPDKSTDDTSDDVNTDTHNWLDDLD</sequence>
<accession>A0A140D7W9</accession>
<protein>
    <submittedName>
        <fullName evidence="3">Uncharacterized protein</fullName>
    </submittedName>
</protein>
<evidence type="ECO:0000313" key="3">
    <source>
        <dbReference type="EMBL" id="AMK08993.1"/>
    </source>
</evidence>
<keyword evidence="2" id="KW-0472">Membrane</keyword>
<keyword evidence="3" id="KW-0496">Mitochondrion</keyword>